<evidence type="ECO:0000256" key="5">
    <source>
        <dbReference type="ARBA" id="ARBA00022741"/>
    </source>
</evidence>
<evidence type="ECO:0000256" key="9">
    <source>
        <dbReference type="HAMAP-Rule" id="MF_00061"/>
    </source>
</evidence>
<evidence type="ECO:0000259" key="11">
    <source>
        <dbReference type="Pfam" id="PF08544"/>
    </source>
</evidence>
<evidence type="ECO:0000256" key="4">
    <source>
        <dbReference type="ARBA" id="ARBA00022679"/>
    </source>
</evidence>
<dbReference type="SUPFAM" id="SSF55060">
    <property type="entry name" value="GHMP Kinase, C-terminal domain"/>
    <property type="match status" value="1"/>
</dbReference>
<feature type="domain" description="GHMP kinase N-terminal" evidence="10">
    <location>
        <begin position="62"/>
        <end position="138"/>
    </location>
</feature>
<dbReference type="NCBIfam" id="TIGR00154">
    <property type="entry name" value="ispE"/>
    <property type="match status" value="1"/>
</dbReference>
<dbReference type="EMBL" id="QRUP01000011">
    <property type="protein sequence ID" value="RGR73528.1"/>
    <property type="molecule type" value="Genomic_DNA"/>
</dbReference>
<dbReference type="PANTHER" id="PTHR43527">
    <property type="entry name" value="4-DIPHOSPHOCYTIDYL-2-C-METHYL-D-ERYTHRITOL KINASE, CHLOROPLASTIC"/>
    <property type="match status" value="1"/>
</dbReference>
<dbReference type="Pfam" id="PF08544">
    <property type="entry name" value="GHMP_kinases_C"/>
    <property type="match status" value="1"/>
</dbReference>
<accession>A0A412FZE2</accession>
<dbReference type="InterPro" id="IPR036554">
    <property type="entry name" value="GHMP_kinase_C_sf"/>
</dbReference>
<dbReference type="EC" id="2.7.1.148" evidence="2 9"/>
<dbReference type="Pfam" id="PF00288">
    <property type="entry name" value="GHMP_kinases_N"/>
    <property type="match status" value="1"/>
</dbReference>
<reference evidence="12 13" key="1">
    <citation type="submission" date="2018-08" db="EMBL/GenBank/DDBJ databases">
        <title>A genome reference for cultivated species of the human gut microbiota.</title>
        <authorList>
            <person name="Zou Y."/>
            <person name="Xue W."/>
            <person name="Luo G."/>
        </authorList>
    </citation>
    <scope>NUCLEOTIDE SEQUENCE [LARGE SCALE GENOMIC DNA]</scope>
    <source>
        <strain evidence="12 13">AF24-29</strain>
    </source>
</reference>
<proteinExistence type="inferred from homology"/>
<dbReference type="PANTHER" id="PTHR43527:SF2">
    <property type="entry name" value="4-DIPHOSPHOCYTIDYL-2-C-METHYL-D-ERYTHRITOL KINASE, CHLOROPLASTIC"/>
    <property type="match status" value="1"/>
</dbReference>
<dbReference type="AlphaFoldDB" id="A0A412FZE2"/>
<keyword evidence="6 9" id="KW-0418">Kinase</keyword>
<dbReference type="Gene3D" id="3.30.230.10">
    <property type="match status" value="1"/>
</dbReference>
<dbReference type="GeneID" id="83015711"/>
<dbReference type="UniPathway" id="UPA00056">
    <property type="reaction ID" value="UER00094"/>
</dbReference>
<feature type="active site" evidence="9">
    <location>
        <position position="132"/>
    </location>
</feature>
<evidence type="ECO:0000313" key="12">
    <source>
        <dbReference type="EMBL" id="RGR73528.1"/>
    </source>
</evidence>
<evidence type="ECO:0000256" key="3">
    <source>
        <dbReference type="ARBA" id="ARBA00017473"/>
    </source>
</evidence>
<feature type="binding site" evidence="9">
    <location>
        <begin position="90"/>
        <end position="100"/>
    </location>
    <ligand>
        <name>ATP</name>
        <dbReference type="ChEBI" id="CHEBI:30616"/>
    </ligand>
</feature>
<dbReference type="InterPro" id="IPR020568">
    <property type="entry name" value="Ribosomal_Su5_D2-typ_SF"/>
</dbReference>
<name>A0A412FZE2_9FIRM</name>
<comment type="pathway">
    <text evidence="9">Isoprenoid biosynthesis; isopentenyl diphosphate biosynthesis via DXP pathway; isopentenyl diphosphate from 1-deoxy-D-xylulose 5-phosphate: step 3/6.</text>
</comment>
<dbReference type="InterPro" id="IPR013750">
    <property type="entry name" value="GHMP_kinase_C_dom"/>
</dbReference>
<dbReference type="SUPFAM" id="SSF54211">
    <property type="entry name" value="Ribosomal protein S5 domain 2-like"/>
    <property type="match status" value="1"/>
</dbReference>
<feature type="active site" evidence="9">
    <location>
        <position position="8"/>
    </location>
</feature>
<keyword evidence="9" id="KW-0414">Isoprene biosynthesis</keyword>
<dbReference type="GO" id="GO:0016114">
    <property type="term" value="P:terpenoid biosynthetic process"/>
    <property type="evidence" value="ECO:0007669"/>
    <property type="project" value="UniProtKB-UniRule"/>
</dbReference>
<gene>
    <name evidence="9" type="primary">ispE</name>
    <name evidence="12" type="ORF">DWY25_09890</name>
</gene>
<dbReference type="InterPro" id="IPR004424">
    <property type="entry name" value="IspE"/>
</dbReference>
<evidence type="ECO:0000313" key="13">
    <source>
        <dbReference type="Proteomes" id="UP000284178"/>
    </source>
</evidence>
<evidence type="ECO:0000256" key="6">
    <source>
        <dbReference type="ARBA" id="ARBA00022777"/>
    </source>
</evidence>
<dbReference type="GO" id="GO:0050515">
    <property type="term" value="F:4-(cytidine 5'-diphospho)-2-C-methyl-D-erythritol kinase activity"/>
    <property type="evidence" value="ECO:0007669"/>
    <property type="project" value="UniProtKB-UniRule"/>
</dbReference>
<dbReference type="GO" id="GO:0005524">
    <property type="term" value="F:ATP binding"/>
    <property type="evidence" value="ECO:0007669"/>
    <property type="project" value="UniProtKB-UniRule"/>
</dbReference>
<evidence type="ECO:0000256" key="2">
    <source>
        <dbReference type="ARBA" id="ARBA00012052"/>
    </source>
</evidence>
<dbReference type="RefSeq" id="WP_117895093.1">
    <property type="nucleotide sequence ID" value="NZ_CABJCV010000011.1"/>
</dbReference>
<dbReference type="Gene3D" id="3.30.70.890">
    <property type="entry name" value="GHMP kinase, C-terminal domain"/>
    <property type="match status" value="1"/>
</dbReference>
<dbReference type="InterPro" id="IPR006204">
    <property type="entry name" value="GHMP_kinase_N_dom"/>
</dbReference>
<evidence type="ECO:0000256" key="1">
    <source>
        <dbReference type="ARBA" id="ARBA00009684"/>
    </source>
</evidence>
<evidence type="ECO:0000256" key="7">
    <source>
        <dbReference type="ARBA" id="ARBA00022840"/>
    </source>
</evidence>
<organism evidence="12 13">
    <name type="scientific">Holdemania filiformis</name>
    <dbReference type="NCBI Taxonomy" id="61171"/>
    <lineage>
        <taxon>Bacteria</taxon>
        <taxon>Bacillati</taxon>
        <taxon>Bacillota</taxon>
        <taxon>Erysipelotrichia</taxon>
        <taxon>Erysipelotrichales</taxon>
        <taxon>Erysipelotrichaceae</taxon>
        <taxon>Holdemania</taxon>
    </lineage>
</organism>
<dbReference type="Proteomes" id="UP000284178">
    <property type="component" value="Unassembled WGS sequence"/>
</dbReference>
<dbReference type="InterPro" id="IPR014721">
    <property type="entry name" value="Ribsml_uS5_D2-typ_fold_subgr"/>
</dbReference>
<keyword evidence="13" id="KW-1185">Reference proteome</keyword>
<feature type="domain" description="GHMP kinase C-terminal" evidence="11">
    <location>
        <begin position="193"/>
        <end position="268"/>
    </location>
</feature>
<protein>
    <recommendedName>
        <fullName evidence="3 9">4-diphosphocytidyl-2-C-methyl-D-erythritol kinase</fullName>
        <shortName evidence="9">CMK</shortName>
        <ecNumber evidence="2 9">2.7.1.148</ecNumber>
    </recommendedName>
    <alternativeName>
        <fullName evidence="8 9">4-(cytidine-5'-diphospho)-2-C-methyl-D-erythritol kinase</fullName>
    </alternativeName>
</protein>
<dbReference type="GO" id="GO:0019288">
    <property type="term" value="P:isopentenyl diphosphate biosynthetic process, methylerythritol 4-phosphate pathway"/>
    <property type="evidence" value="ECO:0007669"/>
    <property type="project" value="UniProtKB-UniRule"/>
</dbReference>
<comment type="catalytic activity">
    <reaction evidence="9">
        <text>4-CDP-2-C-methyl-D-erythritol + ATP = 4-CDP-2-C-methyl-D-erythritol 2-phosphate + ADP + H(+)</text>
        <dbReference type="Rhea" id="RHEA:18437"/>
        <dbReference type="ChEBI" id="CHEBI:15378"/>
        <dbReference type="ChEBI" id="CHEBI:30616"/>
        <dbReference type="ChEBI" id="CHEBI:57823"/>
        <dbReference type="ChEBI" id="CHEBI:57919"/>
        <dbReference type="ChEBI" id="CHEBI:456216"/>
        <dbReference type="EC" id="2.7.1.148"/>
    </reaction>
</comment>
<evidence type="ECO:0000259" key="10">
    <source>
        <dbReference type="Pfam" id="PF00288"/>
    </source>
</evidence>
<keyword evidence="7 9" id="KW-0067">ATP-binding</keyword>
<comment type="similarity">
    <text evidence="1 9">Belongs to the GHMP kinase family. IspE subfamily.</text>
</comment>
<dbReference type="PIRSF" id="PIRSF010376">
    <property type="entry name" value="IspE"/>
    <property type="match status" value="1"/>
</dbReference>
<sequence>MKQRAYAKINLCLDVVYRREDGYHELEMIMAPVNLYDTLNFEFSDELRLHSNVPYLPLDRRNTIVKAIELLREEYGFKENFEITLQKHIPTQAGMAGGSTDGAAAIRALNKMLRLGMDNEKMVEIAKKVGADVPFCLRSRPAFVTGIGENLEHFRVHTPFYLLLVKPYKGVSTKVAFETLDFSCAEHPDCRKMRQALIANDYEGVLQSLGNTLEQSAFKLVPQIATIKRDLLGLGFDGALMSGSGSTVFALTRDPELLEKGAAVMRKKAAFIRKTELRPQEEPGWMNRSHQ</sequence>
<dbReference type="HAMAP" id="MF_00061">
    <property type="entry name" value="IspE"/>
    <property type="match status" value="1"/>
</dbReference>
<keyword evidence="4 9" id="KW-0808">Transferase</keyword>
<comment type="caution">
    <text evidence="12">The sequence shown here is derived from an EMBL/GenBank/DDBJ whole genome shotgun (WGS) entry which is preliminary data.</text>
</comment>
<keyword evidence="5 9" id="KW-0547">Nucleotide-binding</keyword>
<evidence type="ECO:0000256" key="8">
    <source>
        <dbReference type="ARBA" id="ARBA00032554"/>
    </source>
</evidence>
<comment type="function">
    <text evidence="9">Catalyzes the phosphorylation of the position 2 hydroxy group of 4-diphosphocytidyl-2C-methyl-D-erythritol.</text>
</comment>